<dbReference type="AlphaFoldDB" id="A0A139A657"/>
<dbReference type="OrthoDB" id="691673at2759"/>
<dbReference type="FunFam" id="3.90.1150.10:FF:000166">
    <property type="entry name" value="Kynurenine/alpha-aminoadipate aminotransferase, mitochondrial"/>
    <property type="match status" value="1"/>
</dbReference>
<comment type="subunit">
    <text evidence="3">Homodimer.</text>
</comment>
<gene>
    <name evidence="8" type="ORF">M427DRAFT_60075</name>
</gene>
<keyword evidence="4" id="KW-0032">Aminotransferase</keyword>
<name>A0A139A657_GONPJ</name>
<keyword evidence="9" id="KW-1185">Reference proteome</keyword>
<evidence type="ECO:0000256" key="1">
    <source>
        <dbReference type="ARBA" id="ARBA00001933"/>
    </source>
</evidence>
<dbReference type="InterPro" id="IPR015424">
    <property type="entry name" value="PyrdxlP-dep_Trfase"/>
</dbReference>
<organism evidence="8 9">
    <name type="scientific">Gonapodya prolifera (strain JEL478)</name>
    <name type="common">Monoblepharis prolifera</name>
    <dbReference type="NCBI Taxonomy" id="1344416"/>
    <lineage>
        <taxon>Eukaryota</taxon>
        <taxon>Fungi</taxon>
        <taxon>Fungi incertae sedis</taxon>
        <taxon>Chytridiomycota</taxon>
        <taxon>Chytridiomycota incertae sedis</taxon>
        <taxon>Monoblepharidomycetes</taxon>
        <taxon>Monoblepharidales</taxon>
        <taxon>Gonapodyaceae</taxon>
        <taxon>Gonapodya</taxon>
    </lineage>
</organism>
<dbReference type="STRING" id="1344416.A0A139A657"/>
<dbReference type="Proteomes" id="UP000070544">
    <property type="component" value="Unassembled WGS sequence"/>
</dbReference>
<dbReference type="OMA" id="RRCTIAK"/>
<evidence type="ECO:0000313" key="8">
    <source>
        <dbReference type="EMBL" id="KXS11935.1"/>
    </source>
</evidence>
<dbReference type="GO" id="GO:0030170">
    <property type="term" value="F:pyridoxal phosphate binding"/>
    <property type="evidence" value="ECO:0007669"/>
    <property type="project" value="InterPro"/>
</dbReference>
<dbReference type="PANTHER" id="PTHR42790:SF19">
    <property type="entry name" value="KYNURENINE_ALPHA-AMINOADIPATE AMINOTRANSFERASE, MITOCHONDRIAL"/>
    <property type="match status" value="1"/>
</dbReference>
<dbReference type="Gene3D" id="3.40.640.10">
    <property type="entry name" value="Type I PLP-dependent aspartate aminotransferase-like (Major domain)"/>
    <property type="match status" value="1"/>
</dbReference>
<evidence type="ECO:0000256" key="6">
    <source>
        <dbReference type="ARBA" id="ARBA00022898"/>
    </source>
</evidence>
<reference evidence="8 9" key="1">
    <citation type="journal article" date="2015" name="Genome Biol. Evol.">
        <title>Phylogenomic analyses indicate that early fungi evolved digesting cell walls of algal ancestors of land plants.</title>
        <authorList>
            <person name="Chang Y."/>
            <person name="Wang S."/>
            <person name="Sekimoto S."/>
            <person name="Aerts A.L."/>
            <person name="Choi C."/>
            <person name="Clum A."/>
            <person name="LaButti K.M."/>
            <person name="Lindquist E.A."/>
            <person name="Yee Ngan C."/>
            <person name="Ohm R.A."/>
            <person name="Salamov A.A."/>
            <person name="Grigoriev I.V."/>
            <person name="Spatafora J.W."/>
            <person name="Berbee M.L."/>
        </authorList>
    </citation>
    <scope>NUCLEOTIDE SEQUENCE [LARGE SCALE GENOMIC DNA]</scope>
    <source>
        <strain evidence="8 9">JEL478</strain>
    </source>
</reference>
<keyword evidence="5 8" id="KW-0808">Transferase</keyword>
<dbReference type="CDD" id="cd00609">
    <property type="entry name" value="AAT_like"/>
    <property type="match status" value="1"/>
</dbReference>
<dbReference type="InterPro" id="IPR004839">
    <property type="entry name" value="Aminotransferase_I/II_large"/>
</dbReference>
<sequence>MSSTRITDYATYISSRSAARKPSAVRALQPLLAIPGMISLGGGYPDTATFPFESVTMKLKTGETLEIGKEDMAKVLQYNATAGLPQLVSWLRDLQIHLHHPPLPASEWDICVTTGSQDGLAKAFEMLLEPGQPILVETPAYSGILAILRPAGVKIVEVPSDSDGLDPTQLRRILSSWPSDAGPRPRVLYTVPEGGNPTGNSTMWERKQEVYEVCAEYGVIILEDDPYYLLQFSDKPQPSYFSIDVDGRVLRFDSFSKVLSSGIRVGWCTGPKQLVERIVLHGQASNLHPSNLSQELVSSYLHHLGHVAYLEHARGVRDHYAHKRDLFLKAAEKHLGGPQPAAEWVNPKAGMFVWLKLVGVADSGKLVREKAVERKVLLLPGEEFIPSGRPTPFVRAAFSTATEEQMDEALRRLGELVRGEWQASAK</sequence>
<evidence type="ECO:0000256" key="2">
    <source>
        <dbReference type="ARBA" id="ARBA00007441"/>
    </source>
</evidence>
<dbReference type="GO" id="GO:1901605">
    <property type="term" value="P:alpha-amino acid metabolic process"/>
    <property type="evidence" value="ECO:0007669"/>
    <property type="project" value="TreeGrafter"/>
</dbReference>
<evidence type="ECO:0000256" key="3">
    <source>
        <dbReference type="ARBA" id="ARBA00011738"/>
    </source>
</evidence>
<dbReference type="InterPro" id="IPR015421">
    <property type="entry name" value="PyrdxlP-dep_Trfase_major"/>
</dbReference>
<keyword evidence="6" id="KW-0663">Pyridoxal phosphate</keyword>
<accession>A0A139A657</accession>
<dbReference type="GO" id="GO:0008483">
    <property type="term" value="F:transaminase activity"/>
    <property type="evidence" value="ECO:0007669"/>
    <property type="project" value="UniProtKB-KW"/>
</dbReference>
<dbReference type="EMBL" id="KQ965794">
    <property type="protein sequence ID" value="KXS11935.1"/>
    <property type="molecule type" value="Genomic_DNA"/>
</dbReference>
<comment type="similarity">
    <text evidence="2">Belongs to the class-I pyridoxal-phosphate-dependent aminotransferase family.</text>
</comment>
<dbReference type="SUPFAM" id="SSF53383">
    <property type="entry name" value="PLP-dependent transferases"/>
    <property type="match status" value="1"/>
</dbReference>
<comment type="cofactor">
    <cofactor evidence="1">
        <name>pyridoxal 5'-phosphate</name>
        <dbReference type="ChEBI" id="CHEBI:597326"/>
    </cofactor>
</comment>
<evidence type="ECO:0000313" key="9">
    <source>
        <dbReference type="Proteomes" id="UP000070544"/>
    </source>
</evidence>
<evidence type="ECO:0000259" key="7">
    <source>
        <dbReference type="Pfam" id="PF00155"/>
    </source>
</evidence>
<dbReference type="Pfam" id="PF00155">
    <property type="entry name" value="Aminotran_1_2"/>
    <property type="match status" value="1"/>
</dbReference>
<feature type="domain" description="Aminotransferase class I/classII large" evidence="7">
    <location>
        <begin position="37"/>
        <end position="413"/>
    </location>
</feature>
<protein>
    <submittedName>
        <fullName evidence="8">PLP-dependent transferase</fullName>
    </submittedName>
</protein>
<proteinExistence type="inferred from homology"/>
<evidence type="ECO:0000256" key="5">
    <source>
        <dbReference type="ARBA" id="ARBA00022679"/>
    </source>
</evidence>
<evidence type="ECO:0000256" key="4">
    <source>
        <dbReference type="ARBA" id="ARBA00022576"/>
    </source>
</evidence>
<dbReference type="InterPro" id="IPR050859">
    <property type="entry name" value="Class-I_PLP-dep_aminotransf"/>
</dbReference>
<dbReference type="FunFam" id="3.40.640.10:FF:000053">
    <property type="entry name" value="Aminotransferase, class I"/>
    <property type="match status" value="1"/>
</dbReference>
<dbReference type="PANTHER" id="PTHR42790">
    <property type="entry name" value="AMINOTRANSFERASE"/>
    <property type="match status" value="1"/>
</dbReference>